<evidence type="ECO:0000256" key="2">
    <source>
        <dbReference type="ARBA" id="ARBA00023125"/>
    </source>
</evidence>
<dbReference type="STRING" id="1931241.BVH74_02245"/>
<dbReference type="InterPro" id="IPR044946">
    <property type="entry name" value="Restrct_endonuc_typeI_TRD_sf"/>
</dbReference>
<evidence type="ECO:0000313" key="3">
    <source>
        <dbReference type="EMBL" id="AQZ93649.1"/>
    </source>
</evidence>
<keyword evidence="1" id="KW-0680">Restriction system</keyword>
<dbReference type="REBASE" id="192882">
    <property type="entry name" value="S.PspS62ORF2250P"/>
</dbReference>
<dbReference type="Gene3D" id="3.90.220.20">
    <property type="entry name" value="DNA methylase specificity domains"/>
    <property type="match status" value="2"/>
</dbReference>
<dbReference type="RefSeq" id="WP_080048507.1">
    <property type="nucleotide sequence ID" value="NZ_CP020100.1"/>
</dbReference>
<accession>A0A1V0B139</accession>
<protein>
    <submittedName>
        <fullName evidence="3">Restriction endonuclease subunit S</fullName>
    </submittedName>
</protein>
<dbReference type="GO" id="GO:0004519">
    <property type="term" value="F:endonuclease activity"/>
    <property type="evidence" value="ECO:0007669"/>
    <property type="project" value="UniProtKB-KW"/>
</dbReference>
<evidence type="ECO:0000256" key="1">
    <source>
        <dbReference type="ARBA" id="ARBA00022747"/>
    </source>
</evidence>
<proteinExistence type="predicted"/>
<keyword evidence="2" id="KW-0238">DNA-binding</keyword>
<reference evidence="3 4" key="1">
    <citation type="submission" date="2017-03" db="EMBL/GenBank/DDBJ databases">
        <title>Complete genome sequence of the novel DNRA strain Pseudomonas sp. S-6-2 isolated from Chinese polluted river sediment. Journal of Biotechnology.</title>
        <authorList>
            <person name="Li J."/>
            <person name="Xiang F."/>
            <person name="Wang L."/>
            <person name="Xi L."/>
            <person name="Liu J."/>
        </authorList>
    </citation>
    <scope>NUCLEOTIDE SEQUENCE [LARGE SCALE GENOMIC DNA]</scope>
    <source>
        <strain evidence="3 4">S-6-2</strain>
    </source>
</reference>
<keyword evidence="3" id="KW-0255">Endonuclease</keyword>
<dbReference type="InterPro" id="IPR052021">
    <property type="entry name" value="Type-I_RS_S_subunit"/>
</dbReference>
<dbReference type="AlphaFoldDB" id="A0A1V0B139"/>
<dbReference type="PANTHER" id="PTHR30408">
    <property type="entry name" value="TYPE-1 RESTRICTION ENZYME ECOKI SPECIFICITY PROTEIN"/>
    <property type="match status" value="1"/>
</dbReference>
<sequence length="441" mass="49488">MSGKVKWPCKFPDRWTVLPSKRLFPESKERAPESDEQLSATQEYGVISQAEFMRLAGRRVVQLNQNLELRKRVEIGDFVISMRSFQGGLERAWAEGGIRSSYVVLRPRADLVPGYYQRLFKSVDYIQALQSTANFIRDGQDMNYQNFVLIDLPFPPVSEQLCIAAFLDHETARIDALIAEQQRLIELLKEKRQAVISHAVTKGLDPTVPMKDSGVEWLGEVPAHWVKKRLKNISPFITVGIVVNPSDYVADEGLPFLYGGEVKEGFIEVDKARKISPEHSRKNRKTMLEAGDIVTMRVGYPGLTAVVPPECAGGNCASVMLVKRGNYDSHWLCAVMNSRLVRQQVEVVQYGAAQKQFNIADAIEFWMFEPPIEEQTMIAEFIGGQSSVFNALMEESERSMLLLKERRSALISAAVTGKIDVRGWQPPASIQAPELAVAEAV</sequence>
<dbReference type="GO" id="GO:0003677">
    <property type="term" value="F:DNA binding"/>
    <property type="evidence" value="ECO:0007669"/>
    <property type="project" value="UniProtKB-KW"/>
</dbReference>
<name>A0A1V0B139_9GAMM</name>
<keyword evidence="3" id="KW-0378">Hydrolase</keyword>
<dbReference type="GO" id="GO:0009307">
    <property type="term" value="P:DNA restriction-modification system"/>
    <property type="evidence" value="ECO:0007669"/>
    <property type="project" value="UniProtKB-KW"/>
</dbReference>
<dbReference type="EMBL" id="CP020100">
    <property type="protein sequence ID" value="AQZ93649.1"/>
    <property type="molecule type" value="Genomic_DNA"/>
</dbReference>
<gene>
    <name evidence="3" type="ORF">BVH74_02245</name>
</gene>
<dbReference type="PANTHER" id="PTHR30408:SF12">
    <property type="entry name" value="TYPE I RESTRICTION ENZYME MJAVIII SPECIFICITY SUBUNIT"/>
    <property type="match status" value="1"/>
</dbReference>
<keyword evidence="3" id="KW-0540">Nuclease</keyword>
<dbReference type="KEGG" id="ppha:BVH74_02245"/>
<organism evidence="3 4">
    <name type="scientific">Halopseudomonas phragmitis</name>
    <dbReference type="NCBI Taxonomy" id="1931241"/>
    <lineage>
        <taxon>Bacteria</taxon>
        <taxon>Pseudomonadati</taxon>
        <taxon>Pseudomonadota</taxon>
        <taxon>Gammaproteobacteria</taxon>
        <taxon>Pseudomonadales</taxon>
        <taxon>Pseudomonadaceae</taxon>
        <taxon>Halopseudomonas</taxon>
    </lineage>
</organism>
<keyword evidence="4" id="KW-1185">Reference proteome</keyword>
<dbReference type="SUPFAM" id="SSF116734">
    <property type="entry name" value="DNA methylase specificity domain"/>
    <property type="match status" value="2"/>
</dbReference>
<dbReference type="Proteomes" id="UP000243488">
    <property type="component" value="Chromosome"/>
</dbReference>
<dbReference type="Gene3D" id="1.10.287.1120">
    <property type="entry name" value="Bipartite methylase S protein"/>
    <property type="match status" value="1"/>
</dbReference>
<evidence type="ECO:0000313" key="4">
    <source>
        <dbReference type="Proteomes" id="UP000243488"/>
    </source>
</evidence>